<evidence type="ECO:0000313" key="2">
    <source>
        <dbReference type="Proteomes" id="UP000011529"/>
    </source>
</evidence>
<evidence type="ECO:0000313" key="1">
    <source>
        <dbReference type="EMBL" id="EMB17931.1"/>
    </source>
</evidence>
<dbReference type="AlphaFoldDB" id="M2A884"/>
<name>M2A884_9BACT</name>
<organism evidence="1 2">
    <name type="scientific">Rhodopirellula europaea 6C</name>
    <dbReference type="NCBI Taxonomy" id="1263867"/>
    <lineage>
        <taxon>Bacteria</taxon>
        <taxon>Pseudomonadati</taxon>
        <taxon>Planctomycetota</taxon>
        <taxon>Planctomycetia</taxon>
        <taxon>Pirellulales</taxon>
        <taxon>Pirellulaceae</taxon>
        <taxon>Rhodopirellula</taxon>
    </lineage>
</organism>
<dbReference type="EMBL" id="ANMO01000078">
    <property type="protein sequence ID" value="EMB17931.1"/>
    <property type="molecule type" value="Genomic_DNA"/>
</dbReference>
<comment type="caution">
    <text evidence="1">The sequence shown here is derived from an EMBL/GenBank/DDBJ whole genome shotgun (WGS) entry which is preliminary data.</text>
</comment>
<reference evidence="1" key="2">
    <citation type="journal article" date="2013" name="Mar. Genomics">
        <title>Expression of sulfatases in Rhodopirellula baltica and the diversity of sulfatases in the genus Rhodopirellula.</title>
        <authorList>
            <person name="Wegner C.E."/>
            <person name="Richter-Heitmann T."/>
            <person name="Klindworth A."/>
            <person name="Klockow C."/>
            <person name="Richter M."/>
            <person name="Achstetter T."/>
            <person name="Glockner F.O."/>
            <person name="Harder J."/>
        </authorList>
    </citation>
    <scope>NUCLEOTIDE SEQUENCE [LARGE SCALE GENOMIC DNA]</scope>
    <source>
        <strain evidence="1">6C</strain>
    </source>
</reference>
<dbReference type="Proteomes" id="UP000011529">
    <property type="component" value="Unassembled WGS sequence"/>
</dbReference>
<protein>
    <submittedName>
        <fullName evidence="1">Uncharacterized protein</fullName>
    </submittedName>
</protein>
<sequence>MRRVIADSTLPFDVRFFDNAHELLRWFPGNIDSVVAVSLDCDLDTTTARDSMDAGSGDDVANFLAPLTPHFPIVIHSSNAMRAPAMHMTLALAGWPNLSLSPYTDADSWLAGVLQMVADNAA</sequence>
<accession>M2A884</accession>
<reference evidence="1" key="1">
    <citation type="submission" date="2012-11" db="EMBL/GenBank/DDBJ databases">
        <title>Permanent draft genomes of Rhodopirellula europaea strain SH398 and 6C.</title>
        <authorList>
            <person name="Richter M."/>
            <person name="Richter-Heitmann T."/>
            <person name="Frank C."/>
            <person name="Harder J."/>
            <person name="Glockner F.O."/>
        </authorList>
    </citation>
    <scope>NUCLEOTIDE SEQUENCE</scope>
    <source>
        <strain evidence="1">6C</strain>
    </source>
</reference>
<dbReference type="PATRIC" id="fig|1263867.3.peg.1418"/>
<keyword evidence="2" id="KW-1185">Reference proteome</keyword>
<dbReference type="RefSeq" id="WP_008654960.1">
    <property type="nucleotide sequence ID" value="NZ_ANMO01000078.1"/>
</dbReference>
<proteinExistence type="predicted"/>
<gene>
    <name evidence="1" type="ORF">RE6C_01339</name>
</gene>